<keyword evidence="4" id="KW-0285">Flavoprotein</keyword>
<dbReference type="Proteomes" id="UP001597277">
    <property type="component" value="Unassembled WGS sequence"/>
</dbReference>
<comment type="caution">
    <text evidence="10">The sequence shown here is derived from an EMBL/GenBank/DDBJ whole genome shotgun (WGS) entry which is preliminary data.</text>
</comment>
<dbReference type="PRINTS" id="PR00419">
    <property type="entry name" value="ADXRDTASE"/>
</dbReference>
<evidence type="ECO:0000256" key="4">
    <source>
        <dbReference type="ARBA" id="ARBA00022630"/>
    </source>
</evidence>
<evidence type="ECO:0000256" key="6">
    <source>
        <dbReference type="ARBA" id="ARBA00022857"/>
    </source>
</evidence>
<dbReference type="SUPFAM" id="SSF51971">
    <property type="entry name" value="Nucleotide-binding domain"/>
    <property type="match status" value="2"/>
</dbReference>
<evidence type="ECO:0000256" key="7">
    <source>
        <dbReference type="ARBA" id="ARBA00023002"/>
    </source>
</evidence>
<keyword evidence="11" id="KW-1185">Reference proteome</keyword>
<evidence type="ECO:0000256" key="2">
    <source>
        <dbReference type="ARBA" id="ARBA00008312"/>
    </source>
</evidence>
<comment type="catalytic activity">
    <reaction evidence="8">
        <text>2 reduced [2Fe-2S]-[ferredoxin] + NADP(+) + H(+) = 2 oxidized [2Fe-2S]-[ferredoxin] + NADPH</text>
        <dbReference type="Rhea" id="RHEA:20125"/>
        <dbReference type="Rhea" id="RHEA-COMP:10000"/>
        <dbReference type="Rhea" id="RHEA-COMP:10001"/>
        <dbReference type="ChEBI" id="CHEBI:15378"/>
        <dbReference type="ChEBI" id="CHEBI:33737"/>
        <dbReference type="ChEBI" id="CHEBI:33738"/>
        <dbReference type="ChEBI" id="CHEBI:57783"/>
        <dbReference type="ChEBI" id="CHEBI:58349"/>
        <dbReference type="EC" id="1.18.1.2"/>
    </reaction>
</comment>
<evidence type="ECO:0000313" key="10">
    <source>
        <dbReference type="EMBL" id="MFD1716499.1"/>
    </source>
</evidence>
<evidence type="ECO:0000256" key="1">
    <source>
        <dbReference type="ARBA" id="ARBA00001974"/>
    </source>
</evidence>
<protein>
    <recommendedName>
        <fullName evidence="3">ferredoxin--NADP(+) reductase</fullName>
        <ecNumber evidence="3">1.18.1.2</ecNumber>
    </recommendedName>
</protein>
<keyword evidence="7" id="KW-0560">Oxidoreductase</keyword>
<proteinExistence type="inferred from homology"/>
<sequence length="469" mass="51352">MTDSRPLSVALVGAGPAGIYAADILSKSGLEVSIDLFERLPAPFGLVRYGVAPDHPRIKQIVVALYKILQRGDIRLVGNVEVGKDVSLDELQKHYDAVILSTGSDRDAPLDLPGVDLDGCYGGADFVSWYDGHPDVPRTWPLDAEQVAVIGAGNVALDVARMLTKHVEDLMPTEIPENVAEGLRSNRVTDVHLFGRRGPAQAKFTPLELRELGQVPDVDVLVYDEDFQFDEGSEEAIRASNQTKQVVKTLIDWTLKDKDELTASRRIHLHFLHRPAEIVGDGRVEALRTERTELTGDGNARGTGEFVDTPVQAVYRAVGYFSSPIPGVPFDEIRGVIPNIEGRVLGEDGEWMSGLYATGWVKRGPVGLIGSTKSDARQTIGHLVEDAEAGRLQARADRADEIGHDAMLAALEANGVRYTTWQGWELLDAFEQQLGSEFNGGTTRERIKVVDRDTMTAISRGEEHAGRLY</sequence>
<dbReference type="PANTHER" id="PTHR48467">
    <property type="entry name" value="GLUTAMATE SYNTHASE 1 [NADH], CHLOROPLASTIC-LIKE"/>
    <property type="match status" value="1"/>
</dbReference>
<reference evidence="11" key="1">
    <citation type="journal article" date="2019" name="Int. J. Syst. Evol. Microbiol.">
        <title>The Global Catalogue of Microorganisms (GCM) 10K type strain sequencing project: providing services to taxonomists for standard genome sequencing and annotation.</title>
        <authorList>
            <consortium name="The Broad Institute Genomics Platform"/>
            <consortium name="The Broad Institute Genome Sequencing Center for Infectious Disease"/>
            <person name="Wu L."/>
            <person name="Ma J."/>
        </authorList>
    </citation>
    <scope>NUCLEOTIDE SEQUENCE [LARGE SCALE GENOMIC DNA]</scope>
    <source>
        <strain evidence="11">JCM 17130</strain>
    </source>
</reference>
<name>A0ABW4L0J9_9MICO</name>
<dbReference type="PIRSF" id="PIRSF000362">
    <property type="entry name" value="FNR"/>
    <property type="match status" value="1"/>
</dbReference>
<gene>
    <name evidence="10" type="ORF">ACFSE6_01515</name>
</gene>
<dbReference type="EMBL" id="JBHUEE010000001">
    <property type="protein sequence ID" value="MFD1716499.1"/>
    <property type="molecule type" value="Genomic_DNA"/>
</dbReference>
<dbReference type="Gene3D" id="3.50.50.60">
    <property type="entry name" value="FAD/NAD(P)-binding domain"/>
    <property type="match status" value="1"/>
</dbReference>
<comment type="cofactor">
    <cofactor evidence="1">
        <name>FAD</name>
        <dbReference type="ChEBI" id="CHEBI:57692"/>
    </cofactor>
</comment>
<evidence type="ECO:0000256" key="8">
    <source>
        <dbReference type="ARBA" id="ARBA00047776"/>
    </source>
</evidence>
<organism evidence="10 11">
    <name type="scientific">Georgenia deserti</name>
    <dbReference type="NCBI Taxonomy" id="2093781"/>
    <lineage>
        <taxon>Bacteria</taxon>
        <taxon>Bacillati</taxon>
        <taxon>Actinomycetota</taxon>
        <taxon>Actinomycetes</taxon>
        <taxon>Micrococcales</taxon>
        <taxon>Bogoriellaceae</taxon>
        <taxon>Georgenia</taxon>
    </lineage>
</organism>
<dbReference type="Pfam" id="PF07992">
    <property type="entry name" value="Pyr_redox_2"/>
    <property type="match status" value="1"/>
</dbReference>
<dbReference type="InterPro" id="IPR036188">
    <property type="entry name" value="FAD/NAD-bd_sf"/>
</dbReference>
<dbReference type="EC" id="1.18.1.2" evidence="3"/>
<dbReference type="PANTHER" id="PTHR48467:SF1">
    <property type="entry name" value="GLUTAMATE SYNTHASE 1 [NADH], CHLOROPLASTIC-LIKE"/>
    <property type="match status" value="1"/>
</dbReference>
<keyword evidence="5" id="KW-0274">FAD</keyword>
<dbReference type="RefSeq" id="WP_388001932.1">
    <property type="nucleotide sequence ID" value="NZ_JBHUEE010000001.1"/>
</dbReference>
<evidence type="ECO:0000256" key="5">
    <source>
        <dbReference type="ARBA" id="ARBA00022827"/>
    </source>
</evidence>
<evidence type="ECO:0000313" key="11">
    <source>
        <dbReference type="Proteomes" id="UP001597277"/>
    </source>
</evidence>
<feature type="domain" description="FAD/NAD(P)-binding" evidence="9">
    <location>
        <begin position="8"/>
        <end position="167"/>
    </location>
</feature>
<dbReference type="Gene3D" id="3.40.50.720">
    <property type="entry name" value="NAD(P)-binding Rossmann-like Domain"/>
    <property type="match status" value="1"/>
</dbReference>
<dbReference type="InterPro" id="IPR021163">
    <property type="entry name" value="Ferredox_Rdtase_adrenod"/>
</dbReference>
<keyword evidence="6" id="KW-0521">NADP</keyword>
<evidence type="ECO:0000259" key="9">
    <source>
        <dbReference type="Pfam" id="PF07992"/>
    </source>
</evidence>
<comment type="similarity">
    <text evidence="2">Belongs to the ferredoxin--NADP reductase type 1 family.</text>
</comment>
<dbReference type="InterPro" id="IPR055275">
    <property type="entry name" value="Ferredox_Rdtase"/>
</dbReference>
<evidence type="ECO:0000256" key="3">
    <source>
        <dbReference type="ARBA" id="ARBA00013223"/>
    </source>
</evidence>
<dbReference type="InterPro" id="IPR023753">
    <property type="entry name" value="FAD/NAD-binding_dom"/>
</dbReference>
<accession>A0ABW4L0J9</accession>